<dbReference type="AlphaFoldDB" id="A0A914N4D6"/>
<evidence type="ECO:0000313" key="1">
    <source>
        <dbReference type="Proteomes" id="UP000887563"/>
    </source>
</evidence>
<proteinExistence type="predicted"/>
<organism evidence="1 2">
    <name type="scientific">Meloidogyne incognita</name>
    <name type="common">Southern root-knot nematode worm</name>
    <name type="synonym">Oxyuris incognita</name>
    <dbReference type="NCBI Taxonomy" id="6306"/>
    <lineage>
        <taxon>Eukaryota</taxon>
        <taxon>Metazoa</taxon>
        <taxon>Ecdysozoa</taxon>
        <taxon>Nematoda</taxon>
        <taxon>Chromadorea</taxon>
        <taxon>Rhabditida</taxon>
        <taxon>Tylenchina</taxon>
        <taxon>Tylenchomorpha</taxon>
        <taxon>Tylenchoidea</taxon>
        <taxon>Meloidogynidae</taxon>
        <taxon>Meloidogyninae</taxon>
        <taxon>Meloidogyne</taxon>
        <taxon>Meloidogyne incognita group</taxon>
    </lineage>
</organism>
<reference evidence="2" key="1">
    <citation type="submission" date="2022-11" db="UniProtKB">
        <authorList>
            <consortium name="WormBaseParasite"/>
        </authorList>
    </citation>
    <scope>IDENTIFICATION</scope>
</reference>
<accession>A0A914N4D6</accession>
<dbReference type="Proteomes" id="UP000887563">
    <property type="component" value="Unplaced"/>
</dbReference>
<keyword evidence="1" id="KW-1185">Reference proteome</keyword>
<name>A0A914N4D6_MELIC</name>
<sequence length="56" mass="6280">MNAASFTTIVLNNQIMMLETNSFAIVFGQNAAIIKSHLFMRNMHAIAETQNPKLLE</sequence>
<dbReference type="WBParaSite" id="Minc3s03864g35018">
    <property type="protein sequence ID" value="Minc3s03864g35018"/>
    <property type="gene ID" value="Minc3s03864g35018"/>
</dbReference>
<evidence type="ECO:0000313" key="2">
    <source>
        <dbReference type="WBParaSite" id="Minc3s03864g35018"/>
    </source>
</evidence>
<protein>
    <submittedName>
        <fullName evidence="2">Uncharacterized protein</fullName>
    </submittedName>
</protein>